<keyword evidence="5" id="KW-1185">Reference proteome</keyword>
<dbReference type="PRINTS" id="PR00081">
    <property type="entry name" value="GDHRDH"/>
</dbReference>
<keyword evidence="2" id="KW-0560">Oxidoreductase</keyword>
<name>A0ABN3VBT0_9PSEU</name>
<dbReference type="InterPro" id="IPR036291">
    <property type="entry name" value="NAD(P)-bd_dom_sf"/>
</dbReference>
<protein>
    <submittedName>
        <fullName evidence="4">A-factor type gamma-butyrolactone 6-reductase ScbB</fullName>
    </submittedName>
</protein>
<dbReference type="Gene3D" id="3.40.50.720">
    <property type="entry name" value="NAD(P)-binding Rossmann-like Domain"/>
    <property type="match status" value="1"/>
</dbReference>
<dbReference type="PANTHER" id="PTHR43639">
    <property type="entry name" value="OXIDOREDUCTASE, SHORT-CHAIN DEHYDROGENASE/REDUCTASE FAMILY (AFU_ORTHOLOGUE AFUA_5G02870)"/>
    <property type="match status" value="1"/>
</dbReference>
<dbReference type="Pfam" id="PF13561">
    <property type="entry name" value="adh_short_C2"/>
    <property type="match status" value="1"/>
</dbReference>
<feature type="domain" description="Ketoreductase" evidence="3">
    <location>
        <begin position="7"/>
        <end position="207"/>
    </location>
</feature>
<evidence type="ECO:0000256" key="2">
    <source>
        <dbReference type="ARBA" id="ARBA00023002"/>
    </source>
</evidence>
<evidence type="ECO:0000313" key="4">
    <source>
        <dbReference type="EMBL" id="GAA2789681.1"/>
    </source>
</evidence>
<evidence type="ECO:0000256" key="1">
    <source>
        <dbReference type="ARBA" id="ARBA00006484"/>
    </source>
</evidence>
<dbReference type="InterPro" id="IPR057326">
    <property type="entry name" value="KR_dom"/>
</dbReference>
<evidence type="ECO:0000313" key="5">
    <source>
        <dbReference type="Proteomes" id="UP001500979"/>
    </source>
</evidence>
<dbReference type="PRINTS" id="PR00080">
    <property type="entry name" value="SDRFAMILY"/>
</dbReference>
<gene>
    <name evidence="4" type="primary">scbB</name>
    <name evidence="4" type="ORF">GCM10010470_25350</name>
</gene>
<reference evidence="4 5" key="1">
    <citation type="journal article" date="2019" name="Int. J. Syst. Evol. Microbiol.">
        <title>The Global Catalogue of Microorganisms (GCM) 10K type strain sequencing project: providing services to taxonomists for standard genome sequencing and annotation.</title>
        <authorList>
            <consortium name="The Broad Institute Genomics Platform"/>
            <consortium name="The Broad Institute Genome Sequencing Center for Infectious Disease"/>
            <person name="Wu L."/>
            <person name="Ma J."/>
        </authorList>
    </citation>
    <scope>NUCLEOTIDE SEQUENCE [LARGE SCALE GENOMIC DNA]</scope>
    <source>
        <strain evidence="4 5">JCM 9383</strain>
    </source>
</reference>
<sequence length="263" mass="27126">MTRLGGKVALVTGASRGIGAAIAKRLAAEGALVAVHHGPKTDADEGRADAAAETVEQIQAVGGCAFAVASEFGVPGDVEWLFSELGSALRKRLGTAHLDIVVNNAAVQGRAAVEEVTPKHFDRVLAINARAPFFVVQHSLGLLRDGGRVINISSGLTRTAEPGEQPRETVHAMSKAALEMLTLHFARPLGRRGITVNTVAPGVVDNGDPALRDPGLRAALAGLSAFGRLGTPADIADVVGFLASPEGRWTTGAWIDATGGTLL</sequence>
<accession>A0ABN3VBT0</accession>
<proteinExistence type="inferred from homology"/>
<dbReference type="InterPro" id="IPR002347">
    <property type="entry name" value="SDR_fam"/>
</dbReference>
<dbReference type="PANTHER" id="PTHR43639:SF1">
    <property type="entry name" value="SHORT-CHAIN DEHYDROGENASE_REDUCTASE FAMILY PROTEIN"/>
    <property type="match status" value="1"/>
</dbReference>
<dbReference type="EMBL" id="BAAAUX010000012">
    <property type="protein sequence ID" value="GAA2789681.1"/>
    <property type="molecule type" value="Genomic_DNA"/>
</dbReference>
<organism evidence="4 5">
    <name type="scientific">Saccharopolyspora taberi</name>
    <dbReference type="NCBI Taxonomy" id="60895"/>
    <lineage>
        <taxon>Bacteria</taxon>
        <taxon>Bacillati</taxon>
        <taxon>Actinomycetota</taxon>
        <taxon>Actinomycetes</taxon>
        <taxon>Pseudonocardiales</taxon>
        <taxon>Pseudonocardiaceae</taxon>
        <taxon>Saccharopolyspora</taxon>
    </lineage>
</organism>
<comment type="similarity">
    <text evidence="1">Belongs to the short-chain dehydrogenases/reductases (SDR) family.</text>
</comment>
<dbReference type="Proteomes" id="UP001500979">
    <property type="component" value="Unassembled WGS sequence"/>
</dbReference>
<comment type="caution">
    <text evidence="4">The sequence shown here is derived from an EMBL/GenBank/DDBJ whole genome shotgun (WGS) entry which is preliminary data.</text>
</comment>
<dbReference type="SMART" id="SM00822">
    <property type="entry name" value="PKS_KR"/>
    <property type="match status" value="1"/>
</dbReference>
<dbReference type="SUPFAM" id="SSF51735">
    <property type="entry name" value="NAD(P)-binding Rossmann-fold domains"/>
    <property type="match status" value="1"/>
</dbReference>
<evidence type="ECO:0000259" key="3">
    <source>
        <dbReference type="SMART" id="SM00822"/>
    </source>
</evidence>